<dbReference type="AlphaFoldDB" id="A6YPL7"/>
<evidence type="ECO:0000256" key="4">
    <source>
        <dbReference type="ARBA" id="ARBA00022729"/>
    </source>
</evidence>
<evidence type="ECO:0000256" key="6">
    <source>
        <dbReference type="ARBA" id="ARBA00034121"/>
    </source>
</evidence>
<keyword evidence="4 7" id="KW-0732">Signal</keyword>
<feature type="chain" id="PRO_5002705722" evidence="7">
    <location>
        <begin position="19"/>
        <end position="162"/>
    </location>
</feature>
<dbReference type="SUPFAM" id="SSF50814">
    <property type="entry name" value="Lipocalins"/>
    <property type="match status" value="1"/>
</dbReference>
<keyword evidence="3" id="KW-0800">Toxin</keyword>
<dbReference type="InterPro" id="IPR012674">
    <property type="entry name" value="Calycin"/>
</dbReference>
<reference evidence="8" key="2">
    <citation type="journal article" date="2008" name="Insect Biochem. Mol. Biol.">
        <title>An insight into the sialome of the blood-sucking bug Triatoma infestans, a vector of Chagas' disease.</title>
        <authorList>
            <person name="Assumpcao T.C."/>
            <person name="Francischetti I.M."/>
            <person name="Andersen J.F."/>
            <person name="Schwarz A."/>
            <person name="Santana J.M."/>
            <person name="Ribeiro J.M."/>
        </authorList>
    </citation>
    <scope>NUCLEOTIDE SEQUENCE</scope>
    <source>
        <tissue evidence="8">Salivary gland</tissue>
    </source>
</reference>
<dbReference type="GO" id="GO:0090729">
    <property type="term" value="F:toxin activity"/>
    <property type="evidence" value="ECO:0007669"/>
    <property type="project" value="UniProtKB-KW"/>
</dbReference>
<accession>A6YPL7</accession>
<evidence type="ECO:0000313" key="8">
    <source>
        <dbReference type="EMBL" id="ABR27913.1"/>
    </source>
</evidence>
<dbReference type="EMBL" id="EF639028">
    <property type="protein sequence ID" value="ABR27913.1"/>
    <property type="molecule type" value="mRNA"/>
</dbReference>
<protein>
    <submittedName>
        <fullName evidence="8">Salivary lipocalin</fullName>
    </submittedName>
</protein>
<dbReference type="Gene3D" id="2.40.128.20">
    <property type="match status" value="1"/>
</dbReference>
<dbReference type="Pfam" id="PF03973">
    <property type="entry name" value="Triabin"/>
    <property type="match status" value="1"/>
</dbReference>
<comment type="subcellular location">
    <subcellularLocation>
        <location evidence="1">Secreted</location>
    </subcellularLocation>
</comment>
<evidence type="ECO:0000256" key="1">
    <source>
        <dbReference type="ARBA" id="ARBA00004613"/>
    </source>
</evidence>
<dbReference type="InterPro" id="IPR005657">
    <property type="entry name" value="Triabi/Procalin"/>
</dbReference>
<dbReference type="GO" id="GO:0005576">
    <property type="term" value="C:extracellular region"/>
    <property type="evidence" value="ECO:0007669"/>
    <property type="project" value="UniProtKB-SubCell"/>
</dbReference>
<organism evidence="8">
    <name type="scientific">Triatoma infestans</name>
    <name type="common">Assassin bug</name>
    <dbReference type="NCBI Taxonomy" id="30076"/>
    <lineage>
        <taxon>Eukaryota</taxon>
        <taxon>Metazoa</taxon>
        <taxon>Ecdysozoa</taxon>
        <taxon>Arthropoda</taxon>
        <taxon>Hexapoda</taxon>
        <taxon>Insecta</taxon>
        <taxon>Pterygota</taxon>
        <taxon>Neoptera</taxon>
        <taxon>Paraneoptera</taxon>
        <taxon>Hemiptera</taxon>
        <taxon>Heteroptera</taxon>
        <taxon>Panheteroptera</taxon>
        <taxon>Cimicomorpha</taxon>
        <taxon>Reduviidae</taxon>
        <taxon>Triatominae</taxon>
        <taxon>Triatoma</taxon>
    </lineage>
</organism>
<dbReference type="CDD" id="cd19423">
    <property type="entry name" value="lipocalin_LTBP1-like"/>
    <property type="match status" value="1"/>
</dbReference>
<feature type="signal peptide" evidence="7">
    <location>
        <begin position="1"/>
        <end position="18"/>
    </location>
</feature>
<evidence type="ECO:0000256" key="3">
    <source>
        <dbReference type="ARBA" id="ARBA00022656"/>
    </source>
</evidence>
<sequence length="162" mass="18642">MEMIIVVTFVGILTCAYGKYDCSIENATSHFEPARFFKGKWYLVHRKNEAAPTVCQTFRTNETKGDTLFAESGYNKFQSKGINGKFQCEGGKKNKEQYSFKCKSEECGIENTNFDVDFTILMLDYEDFALVCRSITFANGEKDDNFFTFERRLRGLLPKDIC</sequence>
<proteinExistence type="evidence at transcript level"/>
<dbReference type="GO" id="GO:0030682">
    <property type="term" value="P:symbiont-mediated perturbation of host defenses"/>
    <property type="evidence" value="ECO:0007669"/>
    <property type="project" value="InterPro"/>
</dbReference>
<dbReference type="MEROPS" id="I59.001"/>
<evidence type="ECO:0000256" key="7">
    <source>
        <dbReference type="SAM" id="SignalP"/>
    </source>
</evidence>
<reference evidence="8" key="1">
    <citation type="submission" date="2007-05" db="EMBL/GenBank/DDBJ databases">
        <authorList>
            <person name="Douchkov D."/>
            <person name="Schweizer P."/>
        </authorList>
    </citation>
    <scope>NUCLEOTIDE SEQUENCE</scope>
    <source>
        <tissue evidence="8">Salivary gland</tissue>
    </source>
</reference>
<comment type="similarity">
    <text evidence="6">Belongs to the calycin superfamily. Triabin family.</text>
</comment>
<keyword evidence="5" id="KW-1199">Hemostasis impairing toxin</keyword>
<evidence type="ECO:0000256" key="5">
    <source>
        <dbReference type="ARBA" id="ARBA00023240"/>
    </source>
</evidence>
<keyword evidence="2" id="KW-0964">Secreted</keyword>
<evidence type="ECO:0000256" key="2">
    <source>
        <dbReference type="ARBA" id="ARBA00022525"/>
    </source>
</evidence>
<name>A6YPL7_TRIIF</name>